<dbReference type="PANTHER" id="PTHR32114">
    <property type="entry name" value="ABC TRANSPORTER ABCH.3"/>
    <property type="match status" value="1"/>
</dbReference>
<protein>
    <recommendedName>
        <fullName evidence="3">Nuclease SbcCD subunit C</fullName>
    </recommendedName>
</protein>
<dbReference type="RefSeq" id="WP_241056963.1">
    <property type="nucleotide sequence ID" value="NZ_JAKWJU010000002.1"/>
</dbReference>
<evidence type="ECO:0000256" key="4">
    <source>
        <dbReference type="SAM" id="Coils"/>
    </source>
</evidence>
<feature type="compositionally biased region" description="Low complexity" evidence="5">
    <location>
        <begin position="844"/>
        <end position="855"/>
    </location>
</feature>
<name>A0ABS9SRY1_9ACTN</name>
<organism evidence="7 8">
    <name type="scientific">Streptomyces marispadix</name>
    <dbReference type="NCBI Taxonomy" id="2922868"/>
    <lineage>
        <taxon>Bacteria</taxon>
        <taxon>Bacillati</taxon>
        <taxon>Actinomycetota</taxon>
        <taxon>Actinomycetes</taxon>
        <taxon>Kitasatosporales</taxon>
        <taxon>Streptomycetaceae</taxon>
        <taxon>Streptomyces</taxon>
    </lineage>
</organism>
<comment type="subunit">
    <text evidence="2">Heterodimer of SbcC and SbcD.</text>
</comment>
<accession>A0ABS9SRY1</accession>
<evidence type="ECO:0000256" key="3">
    <source>
        <dbReference type="ARBA" id="ARBA00013368"/>
    </source>
</evidence>
<feature type="region of interest" description="Disordered" evidence="5">
    <location>
        <begin position="844"/>
        <end position="871"/>
    </location>
</feature>
<dbReference type="InterPro" id="IPR038729">
    <property type="entry name" value="Rad50/SbcC_AAA"/>
</dbReference>
<feature type="compositionally biased region" description="Low complexity" evidence="5">
    <location>
        <begin position="441"/>
        <end position="453"/>
    </location>
</feature>
<feature type="coiled-coil region" evidence="4">
    <location>
        <begin position="471"/>
        <end position="570"/>
    </location>
</feature>
<dbReference type="Proteomes" id="UP001166784">
    <property type="component" value="Unassembled WGS sequence"/>
</dbReference>
<feature type="region of interest" description="Disordered" evidence="5">
    <location>
        <begin position="426"/>
        <end position="453"/>
    </location>
</feature>
<feature type="domain" description="Rad50/SbcC-type AAA" evidence="6">
    <location>
        <begin position="5"/>
        <end position="184"/>
    </location>
</feature>
<evidence type="ECO:0000313" key="8">
    <source>
        <dbReference type="Proteomes" id="UP001166784"/>
    </source>
</evidence>
<reference evidence="7" key="2">
    <citation type="journal article" date="2023" name="Int. J. Syst. Evol. Microbiol.">
        <title>Streptomyces marispadix sp. nov., isolated from marine beach sediment of the Northern Coast of Portugal.</title>
        <authorList>
            <person name="dos Santos J.D.N."/>
            <person name="Vitorino I.R."/>
            <person name="Kallscheuer N."/>
            <person name="Srivastava A."/>
            <person name="Krautwurst S."/>
            <person name="Marz M."/>
            <person name="Jogler C."/>
            <person name="Lobo Da Cunha A."/>
            <person name="Catita J."/>
            <person name="Goncalves H."/>
            <person name="Gonzalez I."/>
            <person name="Reyes F."/>
            <person name="Lage O.M."/>
        </authorList>
    </citation>
    <scope>NUCLEOTIDE SEQUENCE</scope>
    <source>
        <strain evidence="7">M600PL45_2</strain>
    </source>
</reference>
<dbReference type="SUPFAM" id="SSF52540">
    <property type="entry name" value="P-loop containing nucleoside triphosphate hydrolases"/>
    <property type="match status" value="1"/>
</dbReference>
<evidence type="ECO:0000259" key="6">
    <source>
        <dbReference type="Pfam" id="PF13476"/>
    </source>
</evidence>
<evidence type="ECO:0000256" key="2">
    <source>
        <dbReference type="ARBA" id="ARBA00011322"/>
    </source>
</evidence>
<proteinExistence type="inferred from homology"/>
<evidence type="ECO:0000256" key="1">
    <source>
        <dbReference type="ARBA" id="ARBA00006930"/>
    </source>
</evidence>
<feature type="region of interest" description="Disordered" evidence="5">
    <location>
        <begin position="249"/>
        <end position="322"/>
    </location>
</feature>
<dbReference type="Gene3D" id="3.40.50.300">
    <property type="entry name" value="P-loop containing nucleotide triphosphate hydrolases"/>
    <property type="match status" value="2"/>
</dbReference>
<dbReference type="InterPro" id="IPR027417">
    <property type="entry name" value="P-loop_NTPase"/>
</dbReference>
<keyword evidence="4" id="KW-0175">Coiled coil</keyword>
<sequence length="1088" mass="116172">MRLHRLKVTAFGPFAGTQHVDFDALSAAGLFLLHGPTGAGKTSVLDAVCFALYGTVPGARQQPGGTLRSDHAAPGTLTEVVLDLTVAGRRLEITRRPEQSRPKRRGSGSTRERAQSWLREYDGITGEWRGLSRSHQEIGEEVAQLTGMSRDQFCQVVLLPQGDFARFLRASAEDRAKLLGRLFDTGRFAAAEEQLARMRRSAQDEVRAGDEALLGLLHRMRQALGTGGGLDGLPAPGALLAAKASVSANPDADAGETETPGQAGPSDVPVQRARAGARLQSRTERKPKSRGNGRASGNGKATGKGSGSVDGTVPGDGDIGLTPGDPGLTAAVLEWAALARAGARERLDIAVISSATAESAHAAAMSRLAETRELARRQHQYEEARQRAHDLEALAGEREQTRERLARARAAATVAPALALHESAASGHDEARAARAHRRAQLPPELSEAPAPELTRLAGEYREELGSLEAARRAEQRCSAVDAELAALERESRTDEEALRETAEWLAGWDAERHAHQQRIDAAQEAATRAEQLAGRLEPARQRLTAARRRDELTQRSEDAAQRLLKARESAASAHEEWLRMKDRRLRGIAAELAAGLRDGEPCTVCGATEHPAPATPGEGAVGQAAEDAALTAYREAEAARQEADTAARALSEQLAAARAESHDEETGKLADAVAEWQEAYERAHEEASGAHAARESLARAEREHAERLAQHQAAERRSAARTSHREALQRERAALTAELEQAVGDASGVAERVALLQGRVALLDGAAEAARRADEEARRLEQARAQLAEAAARAGFDSPDAASAALLADGEQRALEARLEEWHTAEARVTAQLQDPDLLAAAARPAADPDAAQRATDEATRRLRDASAAEDAARTRCAELDGLSRQAVAGARELAPLREAHEQVARLAGLAAGTSVENERRMRLESYVLAARLEQVAAAASARLARMSAGRYTLVHSDARSGGRARSGLGLHVIDAWTGAERDTATLSGGETFSASLALALGLADVVTDEAGGTRLETLFIDEGFGSLDEQTLDEILDVLDSLRERDRCVGIVSHVPDLRQRIPVQLEVVKSRHGSALRHRSAPADG</sequence>
<dbReference type="Pfam" id="PF13558">
    <property type="entry name" value="SbcC_Walker_B"/>
    <property type="match status" value="1"/>
</dbReference>
<feature type="compositionally biased region" description="Gly residues" evidence="5">
    <location>
        <begin position="294"/>
        <end position="308"/>
    </location>
</feature>
<feature type="compositionally biased region" description="Basic and acidic residues" evidence="5">
    <location>
        <begin position="856"/>
        <end position="871"/>
    </location>
</feature>
<evidence type="ECO:0000313" key="7">
    <source>
        <dbReference type="EMBL" id="MCH6158953.1"/>
    </source>
</evidence>
<feature type="region of interest" description="Disordered" evidence="5">
    <location>
        <begin position="683"/>
        <end position="730"/>
    </location>
</feature>
<dbReference type="Pfam" id="PF13476">
    <property type="entry name" value="AAA_23"/>
    <property type="match status" value="1"/>
</dbReference>
<feature type="coiled-coil region" evidence="4">
    <location>
        <begin position="634"/>
        <end position="661"/>
    </location>
</feature>
<feature type="region of interest" description="Disordered" evidence="5">
    <location>
        <begin position="92"/>
        <end position="113"/>
    </location>
</feature>
<feature type="compositionally biased region" description="Basic and acidic residues" evidence="5">
    <location>
        <begin position="92"/>
        <end position="101"/>
    </location>
</feature>
<comment type="caution">
    <text evidence="7">The sequence shown here is derived from an EMBL/GenBank/DDBJ whole genome shotgun (WGS) entry which is preliminary data.</text>
</comment>
<comment type="similarity">
    <text evidence="1">Belongs to the SMC family. SbcC subfamily.</text>
</comment>
<reference evidence="7" key="1">
    <citation type="submission" date="2022-03" db="EMBL/GenBank/DDBJ databases">
        <authorList>
            <person name="Santos J.D.N."/>
            <person name="Kallscheuer N."/>
            <person name="Jogler C."/>
            <person name="Lage O.M."/>
        </authorList>
    </citation>
    <scope>NUCLEOTIDE SEQUENCE</scope>
    <source>
        <strain evidence="7">M600PL45_2</strain>
    </source>
</reference>
<feature type="coiled-coil region" evidence="4">
    <location>
        <begin position="374"/>
        <end position="411"/>
    </location>
</feature>
<keyword evidence="8" id="KW-1185">Reference proteome</keyword>
<gene>
    <name evidence="7" type="ORF">MMA15_00520</name>
</gene>
<dbReference type="PANTHER" id="PTHR32114:SF2">
    <property type="entry name" value="ABC TRANSPORTER ABCH.3"/>
    <property type="match status" value="1"/>
</dbReference>
<dbReference type="EMBL" id="JAKWJU010000002">
    <property type="protein sequence ID" value="MCH6158953.1"/>
    <property type="molecule type" value="Genomic_DNA"/>
</dbReference>
<evidence type="ECO:0000256" key="5">
    <source>
        <dbReference type="SAM" id="MobiDB-lite"/>
    </source>
</evidence>